<dbReference type="PANTHER" id="PTHR24305:SF152">
    <property type="entry name" value="P450, PUTATIVE (EUROFUNG)-RELATED"/>
    <property type="match status" value="1"/>
</dbReference>
<dbReference type="InterPro" id="IPR050121">
    <property type="entry name" value="Cytochrome_P450_monoxygenase"/>
</dbReference>
<dbReference type="OrthoDB" id="1470350at2759"/>
<dbReference type="InterPro" id="IPR001128">
    <property type="entry name" value="Cyt_P450"/>
</dbReference>
<dbReference type="InterPro" id="IPR002401">
    <property type="entry name" value="Cyt_P450_E_grp-I"/>
</dbReference>
<evidence type="ECO:0000256" key="5">
    <source>
        <dbReference type="RuleBase" id="RU000461"/>
    </source>
</evidence>
<dbReference type="GO" id="GO:0020037">
    <property type="term" value="F:heme binding"/>
    <property type="evidence" value="ECO:0007669"/>
    <property type="project" value="InterPro"/>
</dbReference>
<comment type="similarity">
    <text evidence="5">Belongs to the cytochrome P450 family.</text>
</comment>
<keyword evidence="4 5" id="KW-0349">Heme</keyword>
<dbReference type="Proteomes" id="UP000250266">
    <property type="component" value="Unassembled WGS sequence"/>
</dbReference>
<evidence type="ECO:0000313" key="6">
    <source>
        <dbReference type="EMBL" id="OCK72811.1"/>
    </source>
</evidence>
<keyword evidence="7" id="KW-1185">Reference proteome</keyword>
<keyword evidence="5" id="KW-0503">Monooxygenase</keyword>
<dbReference type="Pfam" id="PF00067">
    <property type="entry name" value="p450"/>
    <property type="match status" value="1"/>
</dbReference>
<dbReference type="GO" id="GO:0005506">
    <property type="term" value="F:iron ion binding"/>
    <property type="evidence" value="ECO:0007669"/>
    <property type="project" value="InterPro"/>
</dbReference>
<reference evidence="6 7" key="1">
    <citation type="journal article" date="2016" name="Nat. Commun.">
        <title>Ectomycorrhizal ecology is imprinted in the genome of the dominant symbiotic fungus Cenococcum geophilum.</title>
        <authorList>
            <consortium name="DOE Joint Genome Institute"/>
            <person name="Peter M."/>
            <person name="Kohler A."/>
            <person name="Ohm R.A."/>
            <person name="Kuo A."/>
            <person name="Krutzmann J."/>
            <person name="Morin E."/>
            <person name="Arend M."/>
            <person name="Barry K.W."/>
            <person name="Binder M."/>
            <person name="Choi C."/>
            <person name="Clum A."/>
            <person name="Copeland A."/>
            <person name="Grisel N."/>
            <person name="Haridas S."/>
            <person name="Kipfer T."/>
            <person name="LaButti K."/>
            <person name="Lindquist E."/>
            <person name="Lipzen A."/>
            <person name="Maire R."/>
            <person name="Meier B."/>
            <person name="Mihaltcheva S."/>
            <person name="Molinier V."/>
            <person name="Murat C."/>
            <person name="Poggeler S."/>
            <person name="Quandt C.A."/>
            <person name="Sperisen C."/>
            <person name="Tritt A."/>
            <person name="Tisserant E."/>
            <person name="Crous P.W."/>
            <person name="Henrissat B."/>
            <person name="Nehls U."/>
            <person name="Egli S."/>
            <person name="Spatafora J.W."/>
            <person name="Grigoriev I.V."/>
            <person name="Martin F.M."/>
        </authorList>
    </citation>
    <scope>NUCLEOTIDE SEQUENCE [LARGE SCALE GENOMIC DNA]</scope>
    <source>
        <strain evidence="6 7">CBS 459.81</strain>
    </source>
</reference>
<dbReference type="SUPFAM" id="SSF48264">
    <property type="entry name" value="Cytochrome P450"/>
    <property type="match status" value="1"/>
</dbReference>
<dbReference type="AlphaFoldDB" id="A0A8E2DVZ7"/>
<evidence type="ECO:0000256" key="1">
    <source>
        <dbReference type="ARBA" id="ARBA00001971"/>
    </source>
</evidence>
<dbReference type="Gene3D" id="1.10.630.10">
    <property type="entry name" value="Cytochrome P450"/>
    <property type="match status" value="1"/>
</dbReference>
<keyword evidence="5" id="KW-0560">Oxidoreductase</keyword>
<dbReference type="InterPro" id="IPR036396">
    <property type="entry name" value="Cyt_P450_sf"/>
</dbReference>
<dbReference type="InterPro" id="IPR017972">
    <property type="entry name" value="Cyt_P450_CS"/>
</dbReference>
<organism evidence="6 7">
    <name type="scientific">Lepidopterella palustris CBS 459.81</name>
    <dbReference type="NCBI Taxonomy" id="1314670"/>
    <lineage>
        <taxon>Eukaryota</taxon>
        <taxon>Fungi</taxon>
        <taxon>Dikarya</taxon>
        <taxon>Ascomycota</taxon>
        <taxon>Pezizomycotina</taxon>
        <taxon>Dothideomycetes</taxon>
        <taxon>Pleosporomycetidae</taxon>
        <taxon>Mytilinidiales</taxon>
        <taxon>Argynnaceae</taxon>
        <taxon>Lepidopterella</taxon>
    </lineage>
</organism>
<keyword evidence="2 4" id="KW-0479">Metal-binding</keyword>
<evidence type="ECO:0000256" key="3">
    <source>
        <dbReference type="ARBA" id="ARBA00023004"/>
    </source>
</evidence>
<evidence type="ECO:0000256" key="4">
    <source>
        <dbReference type="PIRSR" id="PIRSR602401-1"/>
    </source>
</evidence>
<evidence type="ECO:0000256" key="2">
    <source>
        <dbReference type="ARBA" id="ARBA00022723"/>
    </source>
</evidence>
<feature type="binding site" description="axial binding residue" evidence="4">
    <location>
        <position position="51"/>
    </location>
    <ligand>
        <name>heme</name>
        <dbReference type="ChEBI" id="CHEBI:30413"/>
    </ligand>
    <ligandPart>
        <name>Fe</name>
        <dbReference type="ChEBI" id="CHEBI:18248"/>
    </ligandPart>
</feature>
<gene>
    <name evidence="6" type="ORF">K432DRAFT_272834</name>
</gene>
<protein>
    <submittedName>
        <fullName evidence="6">Cytochrome P450</fullName>
    </submittedName>
</protein>
<dbReference type="PRINTS" id="PR00463">
    <property type="entry name" value="EP450I"/>
</dbReference>
<dbReference type="PROSITE" id="PS00086">
    <property type="entry name" value="CYTOCHROME_P450"/>
    <property type="match status" value="1"/>
</dbReference>
<keyword evidence="3 4" id="KW-0408">Iron</keyword>
<comment type="cofactor">
    <cofactor evidence="1 4">
        <name>heme</name>
        <dbReference type="ChEBI" id="CHEBI:30413"/>
    </cofactor>
</comment>
<accession>A0A8E2DVZ7</accession>
<evidence type="ECO:0000313" key="7">
    <source>
        <dbReference type="Proteomes" id="UP000250266"/>
    </source>
</evidence>
<name>A0A8E2DVZ7_9PEZI</name>
<dbReference type="PANTHER" id="PTHR24305">
    <property type="entry name" value="CYTOCHROME P450"/>
    <property type="match status" value="1"/>
</dbReference>
<sequence length="70" mass="8048">VSMSSWVLHQDETCFPNPTKFEPERWLDSDSDQLKRMEKAFVPFGKGTRGCVGMPLAYCELYVTLGTLFR</sequence>
<proteinExistence type="inferred from homology"/>
<dbReference type="EMBL" id="KV746412">
    <property type="protein sequence ID" value="OCK72811.1"/>
    <property type="molecule type" value="Genomic_DNA"/>
</dbReference>
<dbReference type="GO" id="GO:0016705">
    <property type="term" value="F:oxidoreductase activity, acting on paired donors, with incorporation or reduction of molecular oxygen"/>
    <property type="evidence" value="ECO:0007669"/>
    <property type="project" value="InterPro"/>
</dbReference>
<dbReference type="GO" id="GO:0004497">
    <property type="term" value="F:monooxygenase activity"/>
    <property type="evidence" value="ECO:0007669"/>
    <property type="project" value="UniProtKB-KW"/>
</dbReference>
<feature type="non-terminal residue" evidence="6">
    <location>
        <position position="1"/>
    </location>
</feature>
<feature type="non-terminal residue" evidence="6">
    <location>
        <position position="70"/>
    </location>
</feature>